<name>A0A4R4J356_PHOLU</name>
<dbReference type="Pfam" id="PF13518">
    <property type="entry name" value="HTH_28"/>
    <property type="match status" value="1"/>
</dbReference>
<organism evidence="3 4">
    <name type="scientific">Photorhabdus luminescens subsp. mexicana</name>
    <dbReference type="NCBI Taxonomy" id="2100167"/>
    <lineage>
        <taxon>Bacteria</taxon>
        <taxon>Pseudomonadati</taxon>
        <taxon>Pseudomonadota</taxon>
        <taxon>Gammaproteobacteria</taxon>
        <taxon>Enterobacterales</taxon>
        <taxon>Morganellaceae</taxon>
        <taxon>Photorhabdus</taxon>
    </lineage>
</organism>
<dbReference type="InterPro" id="IPR052057">
    <property type="entry name" value="IS150/IS1296_orfA-like"/>
</dbReference>
<gene>
    <name evidence="3" type="ORF">C5468_17800</name>
</gene>
<dbReference type="PANTHER" id="PTHR33795">
    <property type="entry name" value="INSERTION ELEMENT IS150 PROTEIN INSJ"/>
    <property type="match status" value="1"/>
</dbReference>
<evidence type="ECO:0000256" key="1">
    <source>
        <dbReference type="ARBA" id="ARBA00038232"/>
    </source>
</evidence>
<dbReference type="PANTHER" id="PTHR33795:SF1">
    <property type="entry name" value="INSERTION ELEMENT IS150 PROTEIN INSJ"/>
    <property type="match status" value="1"/>
</dbReference>
<evidence type="ECO:0000313" key="3">
    <source>
        <dbReference type="EMBL" id="TDB47928.1"/>
    </source>
</evidence>
<dbReference type="Proteomes" id="UP000295550">
    <property type="component" value="Unassembled WGS sequence"/>
</dbReference>
<dbReference type="SUPFAM" id="SSF46689">
    <property type="entry name" value="Homeodomain-like"/>
    <property type="match status" value="1"/>
</dbReference>
<comment type="similarity">
    <text evidence="1">Belongs to the IS150/IS1296 orfA family.</text>
</comment>
<feature type="domain" description="Insertion element IS150 protein InsJ-like helix-turn-helix" evidence="2">
    <location>
        <begin position="9"/>
        <end position="54"/>
    </location>
</feature>
<dbReference type="InterPro" id="IPR055247">
    <property type="entry name" value="InsJ-like_HTH"/>
</dbReference>
<accession>A0A4R4J356</accession>
<dbReference type="InterPro" id="IPR036388">
    <property type="entry name" value="WH-like_DNA-bd_sf"/>
</dbReference>
<proteinExistence type="inferred from homology"/>
<sequence>MKLKYPFEFKLKVVKHYLPSNDGMKRTDNLFGIGRTAIRRWITIYQHHGVDSLESGVA</sequence>
<protein>
    <recommendedName>
        <fullName evidence="2">Insertion element IS150 protein InsJ-like helix-turn-helix domain-containing protein</fullName>
    </recommendedName>
</protein>
<dbReference type="RefSeq" id="WP_132347073.1">
    <property type="nucleotide sequence ID" value="NZ_CAWOLF010000019.1"/>
</dbReference>
<comment type="caution">
    <text evidence="3">The sequence shown here is derived from an EMBL/GenBank/DDBJ whole genome shotgun (WGS) entry which is preliminary data.</text>
</comment>
<reference evidence="3 4" key="1">
    <citation type="journal article" date="2019" name="Int. J. Syst. Evol. Microbiol.">
        <title>Photorhabdus khanii subsp. guanajuatensis subsp. nov., isolated from Heterorhabditis atacamensis, and Photorhabdus luminescens subsp. mexicana subsp. nov., isolated from Heterorhabditis mexicana entomopathogenic nematodes.</title>
        <authorList>
            <person name="Machado R.A.R."/>
            <person name="Bruno P."/>
            <person name="Arce C.C.M."/>
            <person name="Liechti N."/>
            <person name="Kohler A."/>
            <person name="Bernal J."/>
            <person name="Bruggmann R."/>
            <person name="Turlings T.C.J."/>
        </authorList>
    </citation>
    <scope>NUCLEOTIDE SEQUENCE [LARGE SCALE GENOMIC DNA]</scope>
    <source>
        <strain evidence="3 4">MEX47-22</strain>
    </source>
</reference>
<dbReference type="EMBL" id="PUJX01000019">
    <property type="protein sequence ID" value="TDB47928.1"/>
    <property type="molecule type" value="Genomic_DNA"/>
</dbReference>
<evidence type="ECO:0000313" key="4">
    <source>
        <dbReference type="Proteomes" id="UP000295550"/>
    </source>
</evidence>
<dbReference type="AlphaFoldDB" id="A0A4R4J356"/>
<evidence type="ECO:0000259" key="2">
    <source>
        <dbReference type="Pfam" id="PF13518"/>
    </source>
</evidence>
<dbReference type="InterPro" id="IPR009057">
    <property type="entry name" value="Homeodomain-like_sf"/>
</dbReference>
<dbReference type="Gene3D" id="1.10.10.10">
    <property type="entry name" value="Winged helix-like DNA-binding domain superfamily/Winged helix DNA-binding domain"/>
    <property type="match status" value="1"/>
</dbReference>